<evidence type="ECO:0000313" key="1">
    <source>
        <dbReference type="EMBL" id="GIH76171.1"/>
    </source>
</evidence>
<dbReference type="EMBL" id="BOOH01000019">
    <property type="protein sequence ID" value="GIH76171.1"/>
    <property type="molecule type" value="Genomic_DNA"/>
</dbReference>
<evidence type="ECO:0000313" key="2">
    <source>
        <dbReference type="Proteomes" id="UP000616724"/>
    </source>
</evidence>
<keyword evidence="2" id="KW-1185">Reference proteome</keyword>
<gene>
    <name evidence="1" type="ORF">Plo01_26000</name>
</gene>
<protein>
    <submittedName>
        <fullName evidence="1">Uncharacterized protein</fullName>
    </submittedName>
</protein>
<dbReference type="InterPro" id="IPR045677">
    <property type="entry name" value="DUF6197"/>
</dbReference>
<accession>A0A8J3W5T4</accession>
<reference evidence="1 2" key="1">
    <citation type="submission" date="2021-01" db="EMBL/GenBank/DDBJ databases">
        <title>Whole genome shotgun sequence of Planobispora longispora NBRC 13918.</title>
        <authorList>
            <person name="Komaki H."/>
            <person name="Tamura T."/>
        </authorList>
    </citation>
    <scope>NUCLEOTIDE SEQUENCE [LARGE SCALE GENOMIC DNA]</scope>
    <source>
        <strain evidence="1 2">NBRC 13918</strain>
    </source>
</reference>
<sequence>MTHTSAERLAQVQNHWPVGSRARHPYLGLTGTVVGHARDHERSALVLMHFDNGQDHWMRAERLQFAIGRTTRQVLLGAAGLIARNGWMAGDCVDYDAYPDTPAHLCPLCTLGAIAVAAGLPPHLWDGDAELDELDEARVVLAAAATNNLALHLGLINQQTPATVHAHDLISEVWNDAPGQTAELVISALAQAGRVS</sequence>
<comment type="caution">
    <text evidence="1">The sequence shown here is derived from an EMBL/GenBank/DDBJ whole genome shotgun (WGS) entry which is preliminary data.</text>
</comment>
<proteinExistence type="predicted"/>
<dbReference type="Proteomes" id="UP000616724">
    <property type="component" value="Unassembled WGS sequence"/>
</dbReference>
<dbReference type="AlphaFoldDB" id="A0A8J3W5T4"/>
<organism evidence="1 2">
    <name type="scientific">Planobispora longispora</name>
    <dbReference type="NCBI Taxonomy" id="28887"/>
    <lineage>
        <taxon>Bacteria</taxon>
        <taxon>Bacillati</taxon>
        <taxon>Actinomycetota</taxon>
        <taxon>Actinomycetes</taxon>
        <taxon>Streptosporangiales</taxon>
        <taxon>Streptosporangiaceae</taxon>
        <taxon>Planobispora</taxon>
    </lineage>
</organism>
<dbReference type="Pfam" id="PF19698">
    <property type="entry name" value="DUF6197"/>
    <property type="match status" value="1"/>
</dbReference>
<dbReference type="RefSeq" id="WP_203890783.1">
    <property type="nucleotide sequence ID" value="NZ_BOOH01000019.1"/>
</dbReference>
<name>A0A8J3W5T4_9ACTN</name>